<dbReference type="RefSeq" id="XP_748755.1">
    <property type="nucleotide sequence ID" value="XM_743662.1"/>
</dbReference>
<gene>
    <name evidence="3" type="ORF">AFUA_7G08600</name>
</gene>
<keyword evidence="1" id="KW-0175">Coiled coil</keyword>
<dbReference type="KEGG" id="afm:AFUA_7G08600"/>
<accession>Q4WH74</accession>
<dbReference type="InParanoid" id="Q4WH74"/>
<organism evidence="3 4">
    <name type="scientific">Aspergillus fumigatus (strain ATCC MYA-4609 / CBS 101355 / FGSC A1100 / Af293)</name>
    <name type="common">Neosartorya fumigata</name>
    <dbReference type="NCBI Taxonomy" id="330879"/>
    <lineage>
        <taxon>Eukaryota</taxon>
        <taxon>Fungi</taxon>
        <taxon>Dikarya</taxon>
        <taxon>Ascomycota</taxon>
        <taxon>Pezizomycotina</taxon>
        <taxon>Eurotiomycetes</taxon>
        <taxon>Eurotiomycetidae</taxon>
        <taxon>Eurotiales</taxon>
        <taxon>Aspergillaceae</taxon>
        <taxon>Aspergillus</taxon>
        <taxon>Aspergillus subgen. Fumigati</taxon>
    </lineage>
</organism>
<dbReference type="Proteomes" id="UP000002530">
    <property type="component" value="Unassembled WGS sequence"/>
</dbReference>
<dbReference type="HOGENOM" id="CLU_506188_0_0_1"/>
<dbReference type="AlphaFoldDB" id="Q4WH74"/>
<dbReference type="EMBL" id="AAHF01000009">
    <property type="protein sequence ID" value="EAL86717.1"/>
    <property type="molecule type" value="Genomic_DNA"/>
</dbReference>
<dbReference type="VEuPathDB" id="FungiDB:Afu7g08600"/>
<protein>
    <submittedName>
        <fullName evidence="3">Uncharacterized protein</fullName>
    </submittedName>
</protein>
<sequence length="538" mass="60173">MSASLKGRGERSFQSSVSALESAAKDVLSFTKSITTIDDLQHQKSELQRQLDGAGVKIRELQENLNYEKRKSDDIFLKVEQLASGWAEEKTSLEARVREVTDSSQIATKKKMQELERRTKDAEENVLQCQRRLEEQIMKNRKLQTMLEESDFRLKTLSLDIEVGEVDLDEYGNQSISCELICLLGCSLRKGFQSMEKRLKVFSSKFFGSSTTTEPVCPQLANGMFQLTFLMQSKARDNTEHVRRSNYSPRSQSIIPLSYANIMCPRELLAQSIIANRLSTDILTPVCLPSPMGRMGIGEALGRSSGIRPRQKAILRSLLVTAFESEEVRLRNELLTTAVSDISRELEPLLQSQEMQNLKEELRGFFIFAADVWKPVQRSQRWVLATSDLGSCLQHSWRYSERCTTSEFPLSSGSPSLVLFPHIFDENEEEPLYPGLVWCGNSNLKGTAENTSGIPPRLQVTEENETSTGTGPVIRVVSTQMKGPSEQLDAGRSYLERTGEGSISSNGEGATWKTHKCRANGRGSRRSMASTSVPTGGL</sequence>
<evidence type="ECO:0000313" key="4">
    <source>
        <dbReference type="Proteomes" id="UP000002530"/>
    </source>
</evidence>
<keyword evidence="4" id="KW-1185">Reference proteome</keyword>
<evidence type="ECO:0000313" key="3">
    <source>
        <dbReference type="EMBL" id="EAL86717.1"/>
    </source>
</evidence>
<feature type="coiled-coil region" evidence="1">
    <location>
        <begin position="105"/>
        <end position="132"/>
    </location>
</feature>
<evidence type="ECO:0000256" key="2">
    <source>
        <dbReference type="SAM" id="MobiDB-lite"/>
    </source>
</evidence>
<feature type="compositionally biased region" description="Basic residues" evidence="2">
    <location>
        <begin position="513"/>
        <end position="525"/>
    </location>
</feature>
<name>Q4WH74_ASPFU</name>
<feature type="coiled-coil region" evidence="1">
    <location>
        <begin position="37"/>
        <end position="64"/>
    </location>
</feature>
<comment type="caution">
    <text evidence="3">The sequence shown here is derived from an EMBL/GenBank/DDBJ whole genome shotgun (WGS) entry which is preliminary data.</text>
</comment>
<proteinExistence type="predicted"/>
<feature type="region of interest" description="Disordered" evidence="2">
    <location>
        <begin position="497"/>
        <end position="538"/>
    </location>
</feature>
<reference evidence="3 4" key="1">
    <citation type="journal article" date="2005" name="Nature">
        <title>Genomic sequence of the pathogenic and allergenic filamentous fungus Aspergillus fumigatus.</title>
        <authorList>
            <person name="Nierman W.C."/>
            <person name="Pain A."/>
            <person name="Anderson M.J."/>
            <person name="Wortman J.R."/>
            <person name="Kim H.S."/>
            <person name="Arroyo J."/>
            <person name="Berriman M."/>
            <person name="Abe K."/>
            <person name="Archer D.B."/>
            <person name="Bermejo C."/>
            <person name="Bennett J."/>
            <person name="Bowyer P."/>
            <person name="Chen D."/>
            <person name="Collins M."/>
            <person name="Coulsen R."/>
            <person name="Davies R."/>
            <person name="Dyer P.S."/>
            <person name="Farman M."/>
            <person name="Fedorova N."/>
            <person name="Fedorova N."/>
            <person name="Feldblyum T.V."/>
            <person name="Fischer R."/>
            <person name="Fosker N."/>
            <person name="Fraser A."/>
            <person name="Garcia J.L."/>
            <person name="Garcia M.J."/>
            <person name="Goble A."/>
            <person name="Goldman G.H."/>
            <person name="Gomi K."/>
            <person name="Griffith-Jones S."/>
            <person name="Gwilliam R."/>
            <person name="Haas B."/>
            <person name="Haas H."/>
            <person name="Harris D."/>
            <person name="Horiuchi H."/>
            <person name="Huang J."/>
            <person name="Humphray S."/>
            <person name="Jimenez J."/>
            <person name="Keller N."/>
            <person name="Khouri H."/>
            <person name="Kitamoto K."/>
            <person name="Kobayashi T."/>
            <person name="Konzack S."/>
            <person name="Kulkarni R."/>
            <person name="Kumagai T."/>
            <person name="Lafon A."/>
            <person name="Latge J.P."/>
            <person name="Li W."/>
            <person name="Lord A."/>
            <person name="Lu C."/>
            <person name="Majoros W.H."/>
            <person name="May G.S."/>
            <person name="Miller B.L."/>
            <person name="Mohamoud Y."/>
            <person name="Molina M."/>
            <person name="Monod M."/>
            <person name="Mouyna I."/>
            <person name="Mulligan S."/>
            <person name="Murphy L."/>
            <person name="O'Neil S."/>
            <person name="Paulsen I."/>
            <person name="Penalva M.A."/>
            <person name="Pertea M."/>
            <person name="Price C."/>
            <person name="Pritchard B.L."/>
            <person name="Quail M.A."/>
            <person name="Rabbinowitsch E."/>
            <person name="Rawlins N."/>
            <person name="Rajandream M.A."/>
            <person name="Reichard U."/>
            <person name="Renauld H."/>
            <person name="Robson G.D."/>
            <person name="Rodriguez de Cordoba S."/>
            <person name="Rodriguez-Pena J.M."/>
            <person name="Ronning C.M."/>
            <person name="Rutter S."/>
            <person name="Salzberg S.L."/>
            <person name="Sanchez M."/>
            <person name="Sanchez-Ferrero J.C."/>
            <person name="Saunders D."/>
            <person name="Seeger K."/>
            <person name="Squares R."/>
            <person name="Squares S."/>
            <person name="Takeuchi M."/>
            <person name="Tekaia F."/>
            <person name="Turner G."/>
            <person name="Vazquez de Aldana C.R."/>
            <person name="Weidman J."/>
            <person name="White O."/>
            <person name="Woodward J."/>
            <person name="Yu J.H."/>
            <person name="Fraser C."/>
            <person name="Galagan J.E."/>
            <person name="Asai K."/>
            <person name="Machida M."/>
            <person name="Hall N."/>
            <person name="Barrell B."/>
            <person name="Denning D.W."/>
        </authorList>
    </citation>
    <scope>NUCLEOTIDE SEQUENCE [LARGE SCALE GENOMIC DNA]</scope>
    <source>
        <strain evidence="3 4">Af293</strain>
    </source>
</reference>
<evidence type="ECO:0000256" key="1">
    <source>
        <dbReference type="SAM" id="Coils"/>
    </source>
</evidence>
<feature type="compositionally biased region" description="Polar residues" evidence="2">
    <location>
        <begin position="527"/>
        <end position="538"/>
    </location>
</feature>
<dbReference type="GeneID" id="3506276"/>
<dbReference type="OrthoDB" id="4486611at2759"/>